<organism evidence="4 5">
    <name type="scientific">Prorocentrum cordatum</name>
    <dbReference type="NCBI Taxonomy" id="2364126"/>
    <lineage>
        <taxon>Eukaryota</taxon>
        <taxon>Sar</taxon>
        <taxon>Alveolata</taxon>
        <taxon>Dinophyceae</taxon>
        <taxon>Prorocentrales</taxon>
        <taxon>Prorocentraceae</taxon>
        <taxon>Prorocentrum</taxon>
    </lineage>
</organism>
<dbReference type="EMBL" id="CAUYUJ010018937">
    <property type="protein sequence ID" value="CAK0887410.1"/>
    <property type="molecule type" value="Genomic_DNA"/>
</dbReference>
<comment type="caution">
    <text evidence="4">The sequence shown here is derived from an EMBL/GenBank/DDBJ whole genome shotgun (WGS) entry which is preliminary data.</text>
</comment>
<feature type="region of interest" description="Disordered" evidence="1">
    <location>
        <begin position="319"/>
        <end position="340"/>
    </location>
</feature>
<keyword evidence="2" id="KW-0472">Membrane</keyword>
<feature type="region of interest" description="Disordered" evidence="1">
    <location>
        <begin position="1856"/>
        <end position="1895"/>
    </location>
</feature>
<reference evidence="4" key="1">
    <citation type="submission" date="2023-10" db="EMBL/GenBank/DDBJ databases">
        <authorList>
            <person name="Chen Y."/>
            <person name="Shah S."/>
            <person name="Dougan E. K."/>
            <person name="Thang M."/>
            <person name="Chan C."/>
        </authorList>
    </citation>
    <scope>NUCLEOTIDE SEQUENCE [LARGE SCALE GENOMIC DNA]</scope>
</reference>
<keyword evidence="2" id="KW-1133">Transmembrane helix</keyword>
<sequence>MTPAPETGASSPWPLGVRMRLSGALACVSFLSLMLARGATSWRTALGGAAVGMIAILGALTCLARPWLPRRTGPALPDSDMQSFKEELERMRELMRASGMAERGDHGEGGPDGETEGLAAAVPFGIPGGSPAHPPALAASGAAASGYAPAGASALGDLAGWAGAPGAAGGGEAARRPTEAGAASRAGASLVKDYLTTTSATAHADPYWATKFWDSVARLEQGGRLDVSVVHLLRGCGYVGAGTVTVPRVADLARGLEAVASSAAPALGGTAGDPLGLGGSATAGGGSQETRWGASLPPDMQRAGAEIYRAMRAEGRTSTRDWLSARHGGSRPSPARTDPWASASTVDFAVRDCKTEEDLMRFLSANDLMEISLRRLAAYMYESRSGDRAGALHMLGVPPPGSQTDVAPSWLVQAAADLRRRGGKGDKGEKDQTKKGPPPGGAKKAEWQRAASAGTAATSRGSERGRWVQKQVLDETRGLRELLHAAPGARLYPIPLRFHQKFALMSLANKYLTALNVMCRGDCRELTRGSCDRDLLKEMLPHHQRIQRLALRGAARLREARRGCGLTGAQAIEKLVKSAALSYTGAQRRKTAHETLRADAVDEPLGPRAAPMLSALSPEEAAFYSEEAQVAAAPEARSQAIFRELEQQCGFAGGSEEECARYFLRQDIAPDLWRFGFREDVRAIAGFSVVPKKDSAKQRKIIMMVASNYMFQDVRPREEHGLHGGAALASVHVPSDFVSVSAFDESNAFSSVEVPEWMWAWQAVPPIRAGLIWAVLPWDVRERARPGDWVYLMWKRLVMGGSHSVHILTNLDMTCVGRTLVRSCGLWQGYSEEDFDVNEECQFLGQNDEDWAQESKVKKSEDVGKGFTVDGWFQKVVEVKASGKDVAVAMHVFAGPRRPGDLEEWLRVLGATHGLEILLLSCDLELDPDWDLAIPETSQKLWVVVAQGYIDGIVGGPPCSTWSRARFVKLLGGPRPLRFRGKYVWGRPDSELTEAEKGRVRESNLLILNFLFLREGVSAQGGVHIHEHPEDPGDDPYPSVYSTEVMCAMKERTSAARVSLDQCVHGGLARKATTLSGAADGHWEGELSQWSRPSSSRHERGLHIFNETSVKMKNAFLDKGDVGFYLHIDDGLVMTDGQDHIGSRGAANVFMHRTADDLVELGFKVTDRRESDEMDKVVGYEIQQHPARLRLPALKAAALYEATLYLEQWRVMRCGLMGLYVDLGAPISEVVPATDAEGSSGLDCGGYGIVATVMSDNEARLLWGAGTRPGYALARLGQEKRVLEKDQVQVVQQARQWFLLSSGLAEGVEPFTPDQWDDAIMDFKRFGRSEAVGMGVQTKSKFTLLLAAVEFRFPRMKGRLCRVRAALKGWDYAHQPRHTAPMISDVCAWMCIHFCARGVPRLGFGIVIQGKFGMRPSEILGVEADDVTLSEDWGYPGGSGPVVIDLGIRAMTKAKRPQSVSFLEELEPGLAEGLRILRRRTPKGQRLFPYSLAQYRTLIKTVQASFNLDVGSVQLYAQQVCSQPWTGMPATGTLRSVRLSMAGSRAPSIKAALRKGAAAQAKGEGVESGSEAGSWLEVGSPGASSARAPATPMQNRADTVSAKMQAAAGCPLAKSLKAGKGGQLQWLMKCVPSGTLLGKLVLAAMLLSILPASLFPNAARGLIAMTDVAEEVRSAAGRIVTAGANVSTSAAKLVSAVTDGSIGLVEAAWRGVDLLDVRAQGSAGRFLVEDEDDWPAFLQEPEVQQVLQLEPEFPDELERLLLFSSATRPRGEFTHSAFFSPRMYQSVSFWVRWLPSGHVGIAWRVVAIRFRPQWANPAWGLLGMDETAEAPAMAEQLKVLADSSFPAPELDLGPEMLRGAPALPGGSTRRREQPRLLEPDRTANTGDEYTMNGTGLVSAGEAAGDAARRDYQVRVARFEARATAARLPLATAGKSDAALATFFNELFLEGHPSEEATKYMAPPLPWPIACLMFDWMLNSGELVAAAATAVRLARYLRPAGRLGPLRDQVIPPAVGAPSGQPFLSHWSVALRPMECLLPSKAGVYDEGHLVDSPLRARLPPLLQALRACEAPRGRLVPLSYNRWAVVFRRRYTKGGRIVKRMRRLPLSRQRLAASLAGSIGRRRSLIWPNVWSGACITKLLADLANAQPARRAANPLSKQLKVAEGLARVSAVRPRQPAPAAAVLGVRGEGRKGGSCAVRGDAGAEMRWAAKREDELTPEQKEFEEKKKKERQKKADEAVEAQKRDNERRQWYESQRQKEDRAKERETKKWEQSVRVAKVRALKEGVVEAEDGGETWWAQLPDNTWKEVTGQFYCVHCSKQLNEGTLEAHLNSDGHQKKLAWIGVAPDPGPQGPPLRPTQALACPPCWPTPRPGAALEDWQERTQDRGTSAASLAAR</sequence>
<feature type="transmembrane region" description="Helical" evidence="2">
    <location>
        <begin position="46"/>
        <end position="68"/>
    </location>
</feature>
<feature type="compositionally biased region" description="Low complexity" evidence="1">
    <location>
        <begin position="449"/>
        <end position="460"/>
    </location>
</feature>
<keyword evidence="5" id="KW-1185">Reference proteome</keyword>
<feature type="compositionally biased region" description="Basic and acidic residues" evidence="1">
    <location>
        <begin position="420"/>
        <end position="434"/>
    </location>
</feature>
<dbReference type="SMART" id="SM00451">
    <property type="entry name" value="ZnF_U1"/>
    <property type="match status" value="1"/>
</dbReference>
<dbReference type="InterPro" id="IPR003604">
    <property type="entry name" value="Matrin/U1-like-C_Znf_C2H2"/>
</dbReference>
<evidence type="ECO:0000256" key="2">
    <source>
        <dbReference type="SAM" id="Phobius"/>
    </source>
</evidence>
<feature type="transmembrane region" description="Helical" evidence="2">
    <location>
        <begin position="20"/>
        <end position="39"/>
    </location>
</feature>
<feature type="region of interest" description="Disordered" evidence="1">
    <location>
        <begin position="2211"/>
        <end position="2267"/>
    </location>
</feature>
<gene>
    <name evidence="4" type="ORF">PCOR1329_LOCUS68475</name>
</gene>
<feature type="compositionally biased region" description="Basic and acidic residues" evidence="1">
    <location>
        <begin position="1869"/>
        <end position="1881"/>
    </location>
</feature>
<feature type="region of interest" description="Disordered" evidence="1">
    <location>
        <begin position="420"/>
        <end position="466"/>
    </location>
</feature>
<feature type="region of interest" description="Disordered" evidence="1">
    <location>
        <begin position="2366"/>
        <end position="2396"/>
    </location>
</feature>
<evidence type="ECO:0000313" key="5">
    <source>
        <dbReference type="Proteomes" id="UP001189429"/>
    </source>
</evidence>
<feature type="domain" description="U1-type" evidence="3">
    <location>
        <begin position="2309"/>
        <end position="2342"/>
    </location>
</feature>
<protein>
    <recommendedName>
        <fullName evidence="3">U1-type domain-containing protein</fullName>
    </recommendedName>
</protein>
<name>A0ABN9WLF4_9DINO</name>
<feature type="compositionally biased region" description="Gly residues" evidence="1">
    <location>
        <begin position="275"/>
        <end position="287"/>
    </location>
</feature>
<proteinExistence type="predicted"/>
<evidence type="ECO:0000313" key="4">
    <source>
        <dbReference type="EMBL" id="CAK0887410.1"/>
    </source>
</evidence>
<evidence type="ECO:0000259" key="3">
    <source>
        <dbReference type="SMART" id="SM00451"/>
    </source>
</evidence>
<accession>A0ABN9WLF4</accession>
<feature type="compositionally biased region" description="Polar residues" evidence="1">
    <location>
        <begin position="2386"/>
        <end position="2396"/>
    </location>
</feature>
<evidence type="ECO:0000256" key="1">
    <source>
        <dbReference type="SAM" id="MobiDB-lite"/>
    </source>
</evidence>
<feature type="compositionally biased region" description="Polar residues" evidence="1">
    <location>
        <begin position="1882"/>
        <end position="1895"/>
    </location>
</feature>
<feature type="region of interest" description="Disordered" evidence="1">
    <location>
        <begin position="275"/>
        <end position="298"/>
    </location>
</feature>
<dbReference type="Proteomes" id="UP001189429">
    <property type="component" value="Unassembled WGS sequence"/>
</dbReference>
<keyword evidence="2" id="KW-0812">Transmembrane</keyword>